<accession>G7VC92</accession>
<dbReference type="AlphaFoldDB" id="G7VC92"/>
<dbReference type="EMBL" id="CP003098">
    <property type="protein sequence ID" value="AET33778.1"/>
    <property type="molecule type" value="Genomic_DNA"/>
</dbReference>
<evidence type="ECO:0000313" key="3">
    <source>
        <dbReference type="Proteomes" id="UP000005867"/>
    </source>
</evidence>
<gene>
    <name evidence="2" type="ORF">P186_2392</name>
</gene>
<proteinExistence type="predicted"/>
<keyword evidence="1" id="KW-0812">Transmembrane</keyword>
<dbReference type="BioCyc" id="PSP1104324:GJSN-2338-MONOMER"/>
<organism evidence="2 3">
    <name type="scientific">Pyrobaculum ferrireducens</name>
    <dbReference type="NCBI Taxonomy" id="1104324"/>
    <lineage>
        <taxon>Archaea</taxon>
        <taxon>Thermoproteota</taxon>
        <taxon>Thermoprotei</taxon>
        <taxon>Thermoproteales</taxon>
        <taxon>Thermoproteaceae</taxon>
        <taxon>Pyrobaculum</taxon>
    </lineage>
</organism>
<evidence type="ECO:0000313" key="2">
    <source>
        <dbReference type="EMBL" id="AET33778.1"/>
    </source>
</evidence>
<reference evidence="2 3" key="1">
    <citation type="journal article" date="2012" name="J. Bacteriol.">
        <title>Complete genome sequence of strain 1860, a crenarchaeon of the genus pyrobaculum able to grow with various electron acceptors.</title>
        <authorList>
            <person name="Mardanov A.V."/>
            <person name="Gumerov V.M."/>
            <person name="Slobodkina G.B."/>
            <person name="Beletsky A.V."/>
            <person name="Bonch-Osmolovskaya E.A."/>
            <person name="Ravin N.V."/>
            <person name="Skryabin K.G."/>
        </authorList>
    </citation>
    <scope>NUCLEOTIDE SEQUENCE [LARGE SCALE GENOMIC DNA]</scope>
    <source>
        <strain evidence="2 3">1860</strain>
    </source>
</reference>
<dbReference type="STRING" id="1104324.P186_2392"/>
<protein>
    <submittedName>
        <fullName evidence="2">Uncharacterized protein</fullName>
    </submittedName>
</protein>
<name>G7VC92_9CREN</name>
<keyword evidence="1" id="KW-1133">Transmembrane helix</keyword>
<dbReference type="Proteomes" id="UP000005867">
    <property type="component" value="Chromosome"/>
</dbReference>
<sequence length="44" mass="4594">MATLAGVRIGGDVGKYAEGGGVLVFRFCWGLGELFLCGAVAVFW</sequence>
<evidence type="ECO:0000256" key="1">
    <source>
        <dbReference type="SAM" id="Phobius"/>
    </source>
</evidence>
<dbReference type="HOGENOM" id="CLU_3210895_0_0_2"/>
<keyword evidence="3" id="KW-1185">Reference proteome</keyword>
<feature type="transmembrane region" description="Helical" evidence="1">
    <location>
        <begin position="23"/>
        <end position="43"/>
    </location>
</feature>
<dbReference type="KEGG" id="pyr:P186_2392"/>
<keyword evidence="1" id="KW-0472">Membrane</keyword>